<name>A0A5Q0GZ45_SACSY</name>
<protein>
    <submittedName>
        <fullName evidence="1">Phage tail protein</fullName>
    </submittedName>
</protein>
<dbReference type="GO" id="GO:0005198">
    <property type="term" value="F:structural molecule activity"/>
    <property type="evidence" value="ECO:0007669"/>
    <property type="project" value="InterPro"/>
</dbReference>
<sequence length="143" mass="16251">MTARHYPFLAFRFEVKVGPMAMGGFSECSGLQVRVETHDVVEGGLNTYVHRLPTRQRQNDIRLRRGLAGQRLWEWYSAWTAGRSNWQTCSILLWAENGTDVVAEWQVLQAWPVAWVGPELDATRSAVAVETVELAHTGVKRVR</sequence>
<dbReference type="InterPro" id="IPR011747">
    <property type="entry name" value="CHP02241"/>
</dbReference>
<dbReference type="Proteomes" id="UP000325787">
    <property type="component" value="Chromosome"/>
</dbReference>
<dbReference type="InterPro" id="IPR010667">
    <property type="entry name" value="Phage_T4_Gp19"/>
</dbReference>
<dbReference type="PANTHER" id="PTHR38009:SF1">
    <property type="entry name" value="CONSERVED HYPOTHETICAL PHAGE TAIL PROTEIN"/>
    <property type="match status" value="1"/>
</dbReference>
<dbReference type="PANTHER" id="PTHR38009">
    <property type="entry name" value="CONSERVED HYPOTHETICAL PHAGE TAIL PROTEIN"/>
    <property type="match status" value="1"/>
</dbReference>
<organism evidence="1 2">
    <name type="scientific">Saccharothrix syringae</name>
    <name type="common">Nocardiopsis syringae</name>
    <dbReference type="NCBI Taxonomy" id="103733"/>
    <lineage>
        <taxon>Bacteria</taxon>
        <taxon>Bacillati</taxon>
        <taxon>Actinomycetota</taxon>
        <taxon>Actinomycetes</taxon>
        <taxon>Pseudonocardiales</taxon>
        <taxon>Pseudonocardiaceae</taxon>
        <taxon>Saccharothrix</taxon>
    </lineage>
</organism>
<accession>A0A5Q0GZ45</accession>
<dbReference type="KEGG" id="ssyi:EKG83_15330"/>
<dbReference type="EMBL" id="CP034550">
    <property type="protein sequence ID" value="QFZ18652.1"/>
    <property type="molecule type" value="Genomic_DNA"/>
</dbReference>
<gene>
    <name evidence="1" type="ORF">EKG83_15330</name>
</gene>
<dbReference type="Pfam" id="PF06841">
    <property type="entry name" value="Phage_T4_gp19"/>
    <property type="match status" value="1"/>
</dbReference>
<reference evidence="2" key="1">
    <citation type="journal article" date="2021" name="Curr. Microbiol.">
        <title>Complete genome of nocamycin-producing strain Saccharothrix syringae NRRL B-16468 reveals the biosynthetic potential for secondary metabolites.</title>
        <authorList>
            <person name="Mo X."/>
            <person name="Yang S."/>
        </authorList>
    </citation>
    <scope>NUCLEOTIDE SEQUENCE [LARGE SCALE GENOMIC DNA]</scope>
    <source>
        <strain evidence="2">ATCC 51364 / DSM 43886 / JCM 6844 / KCTC 9398 / NBRC 14523 / NRRL B-16468 / INA 2240</strain>
    </source>
</reference>
<keyword evidence="2" id="KW-1185">Reference proteome</keyword>
<dbReference type="NCBIfam" id="TIGR02241">
    <property type="entry name" value="conserved hypothetical phage tail region protein"/>
    <property type="match status" value="1"/>
</dbReference>
<dbReference type="AlphaFoldDB" id="A0A5Q0GZ45"/>
<evidence type="ECO:0000313" key="1">
    <source>
        <dbReference type="EMBL" id="QFZ18652.1"/>
    </source>
</evidence>
<dbReference type="OrthoDB" id="9790161at2"/>
<dbReference type="RefSeq" id="WP_033433186.1">
    <property type="nucleotide sequence ID" value="NZ_CP034550.1"/>
</dbReference>
<evidence type="ECO:0000313" key="2">
    <source>
        <dbReference type="Proteomes" id="UP000325787"/>
    </source>
</evidence>
<proteinExistence type="predicted"/>